<keyword evidence="13 19" id="KW-0472">Membrane</keyword>
<dbReference type="InterPro" id="IPR050396">
    <property type="entry name" value="Glycosyltr_51/Transpeptidase"/>
</dbReference>
<dbReference type="GO" id="GO:0008955">
    <property type="term" value="F:peptidoglycan glycosyltransferase activity"/>
    <property type="evidence" value="ECO:0007669"/>
    <property type="project" value="UniProtKB-EC"/>
</dbReference>
<comment type="pathway">
    <text evidence="2">Cell wall biogenesis; peptidoglycan biosynthesis.</text>
</comment>
<keyword evidence="19" id="KW-0812">Transmembrane</keyword>
<dbReference type="GO" id="GO:0005886">
    <property type="term" value="C:plasma membrane"/>
    <property type="evidence" value="ECO:0007669"/>
    <property type="project" value="UniProtKB-SubCell"/>
</dbReference>
<evidence type="ECO:0000256" key="17">
    <source>
        <dbReference type="ARBA" id="ARBA00049902"/>
    </source>
</evidence>
<dbReference type="Gene3D" id="3.40.710.10">
    <property type="entry name" value="DD-peptidase/beta-lactamase superfamily"/>
    <property type="match status" value="1"/>
</dbReference>
<evidence type="ECO:0000256" key="11">
    <source>
        <dbReference type="ARBA" id="ARBA00022960"/>
    </source>
</evidence>
<accession>A0A1M4XZK5</accession>
<dbReference type="InterPro" id="IPR001460">
    <property type="entry name" value="PCN-bd_Tpept"/>
</dbReference>
<evidence type="ECO:0000259" key="20">
    <source>
        <dbReference type="Pfam" id="PF00905"/>
    </source>
</evidence>
<feature type="region of interest" description="Disordered" evidence="18">
    <location>
        <begin position="741"/>
        <end position="770"/>
    </location>
</feature>
<keyword evidence="11" id="KW-0133">Cell shape</keyword>
<dbReference type="Pfam" id="PF00912">
    <property type="entry name" value="Transgly"/>
    <property type="match status" value="1"/>
</dbReference>
<evidence type="ECO:0000256" key="4">
    <source>
        <dbReference type="ARBA" id="ARBA00007739"/>
    </source>
</evidence>
<feature type="compositionally biased region" description="Basic and acidic residues" evidence="18">
    <location>
        <begin position="741"/>
        <end position="752"/>
    </location>
</feature>
<organism evidence="22 23">
    <name type="scientific">Psychroflexus salarius</name>
    <dbReference type="NCBI Taxonomy" id="1155689"/>
    <lineage>
        <taxon>Bacteria</taxon>
        <taxon>Pseudomonadati</taxon>
        <taxon>Bacteroidota</taxon>
        <taxon>Flavobacteriia</taxon>
        <taxon>Flavobacteriales</taxon>
        <taxon>Flavobacteriaceae</taxon>
        <taxon>Psychroflexus</taxon>
    </lineage>
</organism>
<dbReference type="Gene3D" id="1.10.3810.10">
    <property type="entry name" value="Biosynthetic peptidoglycan transglycosylase-like"/>
    <property type="match status" value="1"/>
</dbReference>
<keyword evidence="23" id="KW-1185">Reference proteome</keyword>
<proteinExistence type="inferred from homology"/>
<gene>
    <name evidence="22" type="ORF">SAMN05444278_11135</name>
</gene>
<comment type="similarity">
    <text evidence="4">In the N-terminal section; belongs to the glycosyltransferase 51 family.</text>
</comment>
<feature type="transmembrane region" description="Helical" evidence="19">
    <location>
        <begin position="20"/>
        <end position="43"/>
    </location>
</feature>
<dbReference type="GO" id="GO:0008360">
    <property type="term" value="P:regulation of cell shape"/>
    <property type="evidence" value="ECO:0007669"/>
    <property type="project" value="UniProtKB-KW"/>
</dbReference>
<dbReference type="GO" id="GO:0030288">
    <property type="term" value="C:outer membrane-bounded periplasmic space"/>
    <property type="evidence" value="ECO:0007669"/>
    <property type="project" value="TreeGrafter"/>
</dbReference>
<keyword evidence="15" id="KW-0961">Cell wall biogenesis/degradation</keyword>
<evidence type="ECO:0000256" key="18">
    <source>
        <dbReference type="SAM" id="MobiDB-lite"/>
    </source>
</evidence>
<evidence type="ECO:0000256" key="19">
    <source>
        <dbReference type="SAM" id="Phobius"/>
    </source>
</evidence>
<dbReference type="GO" id="GO:0071555">
    <property type="term" value="P:cell wall organization"/>
    <property type="evidence" value="ECO:0007669"/>
    <property type="project" value="UniProtKB-KW"/>
</dbReference>
<comment type="subcellular location">
    <subcellularLocation>
        <location evidence="1">Cell membrane</location>
    </subcellularLocation>
</comment>
<dbReference type="InterPro" id="IPR001264">
    <property type="entry name" value="Glyco_trans_51"/>
</dbReference>
<sequence>MKKTKSRQKRPFKRILFRLILKSILVIALILASFIGSIYLGFWGKLPTKQNLKNLTNAEASVFVDRHNVTLTKVYQFNRESIDLEQLPQHVIDALIATEDVRFFEHSGVDSRSLLRVLFKTILAGDDSSGGGSTITLQLAKNIYGRENLGWFSLPVNKIKEAFTAFKLEDIYSKKDILELYLNTVPFSGNTYGIESASKRFFSKPASELNLSEAATLIGTLKANHSYNPRLFPERSQLRRDVVITQMLNYNYLSQDEANKVLQQNLSINYNRETSTGSAFLNERLYAEANTIISRLNSENKTELDLKTSGLTIETSIDADIQNAFETELVKHLKKIQQLFEAEYQNQKPWQQKSVWLPVLKSTKVYKNLTKKGFSEAEIIKELSNNKSIEIYNGKEYQLKTASVIDSLQEQLKFLNAASLTIDPKSGDILSYVGGADYRVSQFDVIHYAKRQVGSTFKPFIYASGLQSGLEPCSYLAGNTVTYTDYDDWQPQNASKTDDDKHMNYSLNYALSNSMNTISVKVLEESGLKQTIKLAREFGITSPIPEKPSIALGAVNLSFEELARAYAGIVSSKIPLQLNLIKRILKDGKVIYEAKSTEFKASPLSQQHRLELLAMLGEVVNTGTAKSIRRTYGIKDAIAGKTGTTQDNKDGWFIGLTPNLVSINWVGHNQQRIGFKSTALGQGAVSALPIFAKAYKALKLKTTHYTANQFPEVNQNIKNKLNCDPKKRDGFLKRLFKKKTEQKDFDEDAQKQKKEKKSFWNIFKSKKSKD</sequence>
<keyword evidence="5" id="KW-1003">Cell membrane</keyword>
<keyword evidence="8" id="KW-0328">Glycosyltransferase</keyword>
<dbReference type="GO" id="GO:0009002">
    <property type="term" value="F:serine-type D-Ala-D-Ala carboxypeptidase activity"/>
    <property type="evidence" value="ECO:0007669"/>
    <property type="project" value="UniProtKB-EC"/>
</dbReference>
<evidence type="ECO:0000256" key="12">
    <source>
        <dbReference type="ARBA" id="ARBA00022984"/>
    </source>
</evidence>
<name>A0A1M4XZK5_9FLAO</name>
<evidence type="ECO:0000313" key="23">
    <source>
        <dbReference type="Proteomes" id="UP000184462"/>
    </source>
</evidence>
<keyword evidence="7" id="KW-0645">Protease</keyword>
<evidence type="ECO:0000256" key="16">
    <source>
        <dbReference type="ARBA" id="ARBA00034000"/>
    </source>
</evidence>
<evidence type="ECO:0000256" key="15">
    <source>
        <dbReference type="ARBA" id="ARBA00023316"/>
    </source>
</evidence>
<comment type="catalytic activity">
    <reaction evidence="16">
        <text>Preferential cleavage: (Ac)2-L-Lys-D-Ala-|-D-Ala. Also transpeptidation of peptidyl-alanyl moieties that are N-acyl substituents of D-alanine.</text>
        <dbReference type="EC" id="3.4.16.4"/>
    </reaction>
</comment>
<comment type="catalytic activity">
    <reaction evidence="17">
        <text>[GlcNAc-(1-&gt;4)-Mur2Ac(oyl-L-Ala-gamma-D-Glu-L-Lys-D-Ala-D-Ala)](n)-di-trans,octa-cis-undecaprenyl diphosphate + beta-D-GlcNAc-(1-&gt;4)-Mur2Ac(oyl-L-Ala-gamma-D-Glu-L-Lys-D-Ala-D-Ala)-di-trans,octa-cis-undecaprenyl diphosphate = [GlcNAc-(1-&gt;4)-Mur2Ac(oyl-L-Ala-gamma-D-Glu-L-Lys-D-Ala-D-Ala)](n+1)-di-trans,octa-cis-undecaprenyl diphosphate + di-trans,octa-cis-undecaprenyl diphosphate + H(+)</text>
        <dbReference type="Rhea" id="RHEA:23708"/>
        <dbReference type="Rhea" id="RHEA-COMP:9602"/>
        <dbReference type="Rhea" id="RHEA-COMP:9603"/>
        <dbReference type="ChEBI" id="CHEBI:15378"/>
        <dbReference type="ChEBI" id="CHEBI:58405"/>
        <dbReference type="ChEBI" id="CHEBI:60033"/>
        <dbReference type="ChEBI" id="CHEBI:78435"/>
        <dbReference type="EC" id="2.4.99.28"/>
    </reaction>
</comment>
<evidence type="ECO:0000256" key="8">
    <source>
        <dbReference type="ARBA" id="ARBA00022676"/>
    </source>
</evidence>
<protein>
    <submittedName>
        <fullName evidence="22">Penicillin-binding protein 1A</fullName>
    </submittedName>
</protein>
<dbReference type="InterPro" id="IPR036950">
    <property type="entry name" value="PBP_transglycosylase"/>
</dbReference>
<dbReference type="SUPFAM" id="SSF56601">
    <property type="entry name" value="beta-lactamase/transpeptidase-like"/>
    <property type="match status" value="1"/>
</dbReference>
<dbReference type="OrthoDB" id="9766909at2"/>
<dbReference type="PANTHER" id="PTHR32282:SF11">
    <property type="entry name" value="PENICILLIN-BINDING PROTEIN 1B"/>
    <property type="match status" value="1"/>
</dbReference>
<dbReference type="Pfam" id="PF00905">
    <property type="entry name" value="Transpeptidase"/>
    <property type="match status" value="1"/>
</dbReference>
<dbReference type="SUPFAM" id="SSF53955">
    <property type="entry name" value="Lysozyme-like"/>
    <property type="match status" value="1"/>
</dbReference>
<keyword evidence="19" id="KW-1133">Transmembrane helix</keyword>
<dbReference type="InterPro" id="IPR023346">
    <property type="entry name" value="Lysozyme-like_dom_sf"/>
</dbReference>
<keyword evidence="9" id="KW-0808">Transferase</keyword>
<evidence type="ECO:0000259" key="21">
    <source>
        <dbReference type="Pfam" id="PF00912"/>
    </source>
</evidence>
<evidence type="ECO:0000256" key="10">
    <source>
        <dbReference type="ARBA" id="ARBA00022801"/>
    </source>
</evidence>
<dbReference type="GO" id="GO:0009252">
    <property type="term" value="P:peptidoglycan biosynthetic process"/>
    <property type="evidence" value="ECO:0007669"/>
    <property type="project" value="UniProtKB-KW"/>
</dbReference>
<evidence type="ECO:0000256" key="6">
    <source>
        <dbReference type="ARBA" id="ARBA00022645"/>
    </source>
</evidence>
<reference evidence="22 23" key="1">
    <citation type="submission" date="2016-11" db="EMBL/GenBank/DDBJ databases">
        <authorList>
            <person name="Jaros S."/>
            <person name="Januszkiewicz K."/>
            <person name="Wedrychowicz H."/>
        </authorList>
    </citation>
    <scope>NUCLEOTIDE SEQUENCE [LARGE SCALE GENOMIC DNA]</scope>
    <source>
        <strain evidence="22 23">DSM 25661</strain>
    </source>
</reference>
<evidence type="ECO:0000256" key="1">
    <source>
        <dbReference type="ARBA" id="ARBA00004236"/>
    </source>
</evidence>
<keyword evidence="14" id="KW-0511">Multifunctional enzyme</keyword>
<evidence type="ECO:0000313" key="22">
    <source>
        <dbReference type="EMBL" id="SHE98662.1"/>
    </source>
</evidence>
<evidence type="ECO:0000256" key="2">
    <source>
        <dbReference type="ARBA" id="ARBA00004752"/>
    </source>
</evidence>
<evidence type="ECO:0000256" key="3">
    <source>
        <dbReference type="ARBA" id="ARBA00007090"/>
    </source>
</evidence>
<dbReference type="GO" id="GO:0006508">
    <property type="term" value="P:proteolysis"/>
    <property type="evidence" value="ECO:0007669"/>
    <property type="project" value="UniProtKB-KW"/>
</dbReference>
<dbReference type="AlphaFoldDB" id="A0A1M4XZK5"/>
<evidence type="ECO:0000256" key="9">
    <source>
        <dbReference type="ARBA" id="ARBA00022679"/>
    </source>
</evidence>
<comment type="similarity">
    <text evidence="3">In the C-terminal section; belongs to the transpeptidase family.</text>
</comment>
<evidence type="ECO:0000256" key="7">
    <source>
        <dbReference type="ARBA" id="ARBA00022670"/>
    </source>
</evidence>
<dbReference type="STRING" id="1155689.SAMN05444278_11135"/>
<dbReference type="RefSeq" id="WP_073193648.1">
    <property type="nucleotide sequence ID" value="NZ_FQTW01000011.1"/>
</dbReference>
<feature type="domain" description="Glycosyl transferase family 51" evidence="21">
    <location>
        <begin position="71"/>
        <end position="247"/>
    </location>
</feature>
<keyword evidence="6" id="KW-0121">Carboxypeptidase</keyword>
<evidence type="ECO:0000256" key="5">
    <source>
        <dbReference type="ARBA" id="ARBA00022475"/>
    </source>
</evidence>
<dbReference type="EMBL" id="FQTW01000011">
    <property type="protein sequence ID" value="SHE98662.1"/>
    <property type="molecule type" value="Genomic_DNA"/>
</dbReference>
<keyword evidence="10" id="KW-0378">Hydrolase</keyword>
<dbReference type="InterPro" id="IPR012338">
    <property type="entry name" value="Beta-lactam/transpept-like"/>
</dbReference>
<feature type="domain" description="Penicillin-binding protein transpeptidase" evidence="20">
    <location>
        <begin position="421"/>
        <end position="658"/>
    </location>
</feature>
<keyword evidence="12" id="KW-0573">Peptidoglycan synthesis</keyword>
<evidence type="ECO:0000256" key="13">
    <source>
        <dbReference type="ARBA" id="ARBA00023136"/>
    </source>
</evidence>
<dbReference type="Proteomes" id="UP000184462">
    <property type="component" value="Unassembled WGS sequence"/>
</dbReference>
<dbReference type="GO" id="GO:0008658">
    <property type="term" value="F:penicillin binding"/>
    <property type="evidence" value="ECO:0007669"/>
    <property type="project" value="InterPro"/>
</dbReference>
<evidence type="ECO:0000256" key="14">
    <source>
        <dbReference type="ARBA" id="ARBA00023268"/>
    </source>
</evidence>
<dbReference type="PANTHER" id="PTHR32282">
    <property type="entry name" value="BINDING PROTEIN TRANSPEPTIDASE, PUTATIVE-RELATED"/>
    <property type="match status" value="1"/>
</dbReference>